<keyword evidence="3" id="KW-1185">Reference proteome</keyword>
<organism evidence="2 3">
    <name type="scientific">Paenarthrobacter nicotinovorans</name>
    <name type="common">Arthrobacter nicotinovorans</name>
    <dbReference type="NCBI Taxonomy" id="29320"/>
    <lineage>
        <taxon>Bacteria</taxon>
        <taxon>Bacillati</taxon>
        <taxon>Actinomycetota</taxon>
        <taxon>Actinomycetes</taxon>
        <taxon>Micrococcales</taxon>
        <taxon>Micrococcaceae</taxon>
        <taxon>Paenarthrobacter</taxon>
    </lineage>
</organism>
<keyword evidence="2" id="KW-0560">Oxidoreductase</keyword>
<dbReference type="InterPro" id="IPR036188">
    <property type="entry name" value="FAD/NAD-bd_sf"/>
</dbReference>
<evidence type="ECO:0000313" key="2">
    <source>
        <dbReference type="EMBL" id="MDQ0104036.1"/>
    </source>
</evidence>
<name>A0ABT9TSJ4_PAENI</name>
<protein>
    <submittedName>
        <fullName evidence="2">Sarcosine oxidase subunit beta</fullName>
        <ecNumber evidence="2">1.5.3.1</ecNumber>
    </submittedName>
</protein>
<dbReference type="EMBL" id="JAUSSW010000013">
    <property type="protein sequence ID" value="MDQ0104036.1"/>
    <property type="molecule type" value="Genomic_DNA"/>
</dbReference>
<dbReference type="InterPro" id="IPR006076">
    <property type="entry name" value="FAD-dep_OxRdtase"/>
</dbReference>
<evidence type="ECO:0000259" key="1">
    <source>
        <dbReference type="Pfam" id="PF01266"/>
    </source>
</evidence>
<dbReference type="Pfam" id="PF01266">
    <property type="entry name" value="DAO"/>
    <property type="match status" value="1"/>
</dbReference>
<dbReference type="Proteomes" id="UP001244563">
    <property type="component" value="Unassembled WGS sequence"/>
</dbReference>
<comment type="caution">
    <text evidence="2">The sequence shown here is derived from an EMBL/GenBank/DDBJ whole genome shotgun (WGS) entry which is preliminary data.</text>
</comment>
<accession>A0ABT9TSJ4</accession>
<dbReference type="GO" id="GO:0008115">
    <property type="term" value="F:sarcosine oxidase activity"/>
    <property type="evidence" value="ECO:0007669"/>
    <property type="project" value="UniProtKB-EC"/>
</dbReference>
<dbReference type="SUPFAM" id="SSF51905">
    <property type="entry name" value="FAD/NAD(P)-binding domain"/>
    <property type="match status" value="1"/>
</dbReference>
<sequence length="302" mass="32270">MLYEREAVGIRGGLVTARAQQRVMRDYGVAAELLESAELRGLLPEVSADVQAAMFCPTDGVADHGATTRAYASAAARLGAQVVEHSPVARIQEAANHSIDVTLSSGERYVAERGVVLATNSGTSAIFESLGLSDPPLWSVYPQAIILKVPRSQFPLTQLVNHNHRVLSVKRIDDDHVMVTGGWLGSSAGTQLEDQIQGNLREAEAVFPLLAGAEVVAVHTDRAETVTIDQLPIIDRIPGLGQTYLATGWSGHGFAIAPAVASLLAEWMDTGHKPQVLEPFQLDRWDGDVGALTDDPSLSSSH</sequence>
<dbReference type="PANTHER" id="PTHR13847">
    <property type="entry name" value="SARCOSINE DEHYDROGENASE-RELATED"/>
    <property type="match status" value="1"/>
</dbReference>
<proteinExistence type="predicted"/>
<gene>
    <name evidence="2" type="ORF">J2T10_003709</name>
</gene>
<reference evidence="2 3" key="1">
    <citation type="submission" date="2023-07" db="EMBL/GenBank/DDBJ databases">
        <title>Sorghum-associated microbial communities from plants grown in Nebraska, USA.</title>
        <authorList>
            <person name="Schachtman D."/>
        </authorList>
    </citation>
    <scope>NUCLEOTIDE SEQUENCE [LARGE SCALE GENOMIC DNA]</scope>
    <source>
        <strain evidence="2 3">CC523</strain>
    </source>
</reference>
<evidence type="ECO:0000313" key="3">
    <source>
        <dbReference type="Proteomes" id="UP001244563"/>
    </source>
</evidence>
<dbReference type="Gene3D" id="3.30.9.10">
    <property type="entry name" value="D-Amino Acid Oxidase, subunit A, domain 2"/>
    <property type="match status" value="1"/>
</dbReference>
<dbReference type="EC" id="1.5.3.1" evidence="2"/>
<dbReference type="Gene3D" id="3.50.50.60">
    <property type="entry name" value="FAD/NAD(P)-binding domain"/>
    <property type="match status" value="1"/>
</dbReference>
<feature type="domain" description="FAD dependent oxidoreductase" evidence="1">
    <location>
        <begin position="18"/>
        <end position="267"/>
    </location>
</feature>